<protein>
    <submittedName>
        <fullName evidence="1">Uncharacterized protein</fullName>
    </submittedName>
</protein>
<organism evidence="1 2">
    <name type="scientific">Ensete ventricosum</name>
    <name type="common">Abyssinian banana</name>
    <name type="synonym">Musa ensete</name>
    <dbReference type="NCBI Taxonomy" id="4639"/>
    <lineage>
        <taxon>Eukaryota</taxon>
        <taxon>Viridiplantae</taxon>
        <taxon>Streptophyta</taxon>
        <taxon>Embryophyta</taxon>
        <taxon>Tracheophyta</taxon>
        <taxon>Spermatophyta</taxon>
        <taxon>Magnoliopsida</taxon>
        <taxon>Liliopsida</taxon>
        <taxon>Zingiberales</taxon>
        <taxon>Musaceae</taxon>
        <taxon>Ensete</taxon>
    </lineage>
</organism>
<comment type="caution">
    <text evidence="1">The sequence shown here is derived from an EMBL/GenBank/DDBJ whole genome shotgun (WGS) entry which is preliminary data.</text>
</comment>
<dbReference type="Proteomes" id="UP000287651">
    <property type="component" value="Unassembled WGS sequence"/>
</dbReference>
<proteinExistence type="predicted"/>
<dbReference type="AlphaFoldDB" id="A0A426ZZQ0"/>
<reference evidence="1 2" key="1">
    <citation type="journal article" date="2014" name="Agronomy (Basel)">
        <title>A Draft Genome Sequence for Ensete ventricosum, the Drought-Tolerant Tree Against Hunger.</title>
        <authorList>
            <person name="Harrison J."/>
            <person name="Moore K.A."/>
            <person name="Paszkiewicz K."/>
            <person name="Jones T."/>
            <person name="Grant M."/>
            <person name="Ambacheew D."/>
            <person name="Muzemil S."/>
            <person name="Studholme D.J."/>
        </authorList>
    </citation>
    <scope>NUCLEOTIDE SEQUENCE [LARGE SCALE GENOMIC DNA]</scope>
</reference>
<evidence type="ECO:0000313" key="2">
    <source>
        <dbReference type="Proteomes" id="UP000287651"/>
    </source>
</evidence>
<evidence type="ECO:0000313" key="1">
    <source>
        <dbReference type="EMBL" id="RRT69446.1"/>
    </source>
</evidence>
<accession>A0A426ZZQ0</accession>
<sequence>MGAGLDCLEEMAGDGGIAAALSTFRTSIFDFLLSMRSLSGSRNRRSSDYRGEGTRRFSKYSDSNEEIEMALGGRGDVACG</sequence>
<gene>
    <name evidence="1" type="ORF">B296_00037376</name>
</gene>
<dbReference type="EMBL" id="AMZH03004338">
    <property type="protein sequence ID" value="RRT69446.1"/>
    <property type="molecule type" value="Genomic_DNA"/>
</dbReference>
<name>A0A426ZZQ0_ENSVE</name>